<protein>
    <submittedName>
        <fullName evidence="2">Uncharacterized protein</fullName>
    </submittedName>
</protein>
<name>A0ABW0J8Q7_9BURK</name>
<accession>A0ABW0J8Q7</accession>
<dbReference type="RefSeq" id="WP_377711476.1">
    <property type="nucleotide sequence ID" value="NZ_JBHSMP010000013.1"/>
</dbReference>
<dbReference type="Pfam" id="PF12778">
    <property type="entry name" value="PXPV"/>
    <property type="match status" value="1"/>
</dbReference>
<evidence type="ECO:0000313" key="2">
    <source>
        <dbReference type="EMBL" id="MFC5429418.1"/>
    </source>
</evidence>
<reference evidence="3" key="1">
    <citation type="journal article" date="2019" name="Int. J. Syst. Evol. Microbiol.">
        <title>The Global Catalogue of Microorganisms (GCM) 10K type strain sequencing project: providing services to taxonomists for standard genome sequencing and annotation.</title>
        <authorList>
            <consortium name="The Broad Institute Genomics Platform"/>
            <consortium name="The Broad Institute Genome Sequencing Center for Infectious Disease"/>
            <person name="Wu L."/>
            <person name="Ma J."/>
        </authorList>
    </citation>
    <scope>NUCLEOTIDE SEQUENCE [LARGE SCALE GENOMIC DNA]</scope>
    <source>
        <strain evidence="3">CCUG 56042</strain>
    </source>
</reference>
<gene>
    <name evidence="2" type="ORF">ACFPTO_11495</name>
</gene>
<evidence type="ECO:0000313" key="3">
    <source>
        <dbReference type="Proteomes" id="UP001596103"/>
    </source>
</evidence>
<proteinExistence type="predicted"/>
<organism evidence="2 3">
    <name type="scientific">Paraburkholderia denitrificans</name>
    <dbReference type="NCBI Taxonomy" id="694025"/>
    <lineage>
        <taxon>Bacteria</taxon>
        <taxon>Pseudomonadati</taxon>
        <taxon>Pseudomonadota</taxon>
        <taxon>Betaproteobacteria</taxon>
        <taxon>Burkholderiales</taxon>
        <taxon>Burkholderiaceae</taxon>
        <taxon>Paraburkholderia</taxon>
    </lineage>
</organism>
<sequence length="100" mass="10576">MKTKLLAALGAGALILAASQSAMAGVSVGLNFGIPAPVYVAPAPVYVAPAPVYAPPPAVIGYQPAGVVAPALYVGWHGDHYWDGRRWAGRRGRYERRGWY</sequence>
<dbReference type="InterPro" id="IPR024446">
    <property type="entry name" value="PXPV"/>
</dbReference>
<feature type="chain" id="PRO_5046753155" evidence="1">
    <location>
        <begin position="25"/>
        <end position="100"/>
    </location>
</feature>
<keyword evidence="3" id="KW-1185">Reference proteome</keyword>
<comment type="caution">
    <text evidence="2">The sequence shown here is derived from an EMBL/GenBank/DDBJ whole genome shotgun (WGS) entry which is preliminary data.</text>
</comment>
<evidence type="ECO:0000256" key="1">
    <source>
        <dbReference type="SAM" id="SignalP"/>
    </source>
</evidence>
<feature type="signal peptide" evidence="1">
    <location>
        <begin position="1"/>
        <end position="24"/>
    </location>
</feature>
<keyword evidence="1" id="KW-0732">Signal</keyword>
<dbReference type="EMBL" id="JBHSMP010000013">
    <property type="protein sequence ID" value="MFC5429418.1"/>
    <property type="molecule type" value="Genomic_DNA"/>
</dbReference>
<dbReference type="Proteomes" id="UP001596103">
    <property type="component" value="Unassembled WGS sequence"/>
</dbReference>